<sequence>MDRVSFLEVIQWGATSVLLPRLLCCITFTDTQHRRDKRHHLVQGAFDSPVLPLENPGQTPRQSEKAPPNTPPLSWLSVKRLRATKQLINVPEIKHLQAQTCK</sequence>
<accession>A0ABV0PIJ7</accession>
<feature type="region of interest" description="Disordered" evidence="1">
    <location>
        <begin position="46"/>
        <end position="74"/>
    </location>
</feature>
<evidence type="ECO:0008006" key="4">
    <source>
        <dbReference type="Google" id="ProtNLM"/>
    </source>
</evidence>
<gene>
    <name evidence="2" type="ORF">GOODEAATRI_031400</name>
</gene>
<comment type="caution">
    <text evidence="2">The sequence shown here is derived from an EMBL/GenBank/DDBJ whole genome shotgun (WGS) entry which is preliminary data.</text>
</comment>
<reference evidence="2 3" key="1">
    <citation type="submission" date="2021-06" db="EMBL/GenBank/DDBJ databases">
        <authorList>
            <person name="Palmer J.M."/>
        </authorList>
    </citation>
    <scope>NUCLEOTIDE SEQUENCE [LARGE SCALE GENOMIC DNA]</scope>
    <source>
        <strain evidence="2 3">GA_2019</strain>
        <tissue evidence="2">Muscle</tissue>
    </source>
</reference>
<keyword evidence="3" id="KW-1185">Reference proteome</keyword>
<name>A0ABV0PIJ7_9TELE</name>
<evidence type="ECO:0000256" key="1">
    <source>
        <dbReference type="SAM" id="MobiDB-lite"/>
    </source>
</evidence>
<dbReference type="Proteomes" id="UP001476798">
    <property type="component" value="Unassembled WGS sequence"/>
</dbReference>
<organism evidence="2 3">
    <name type="scientific">Goodea atripinnis</name>
    <dbReference type="NCBI Taxonomy" id="208336"/>
    <lineage>
        <taxon>Eukaryota</taxon>
        <taxon>Metazoa</taxon>
        <taxon>Chordata</taxon>
        <taxon>Craniata</taxon>
        <taxon>Vertebrata</taxon>
        <taxon>Euteleostomi</taxon>
        <taxon>Actinopterygii</taxon>
        <taxon>Neopterygii</taxon>
        <taxon>Teleostei</taxon>
        <taxon>Neoteleostei</taxon>
        <taxon>Acanthomorphata</taxon>
        <taxon>Ovalentaria</taxon>
        <taxon>Atherinomorphae</taxon>
        <taxon>Cyprinodontiformes</taxon>
        <taxon>Goodeidae</taxon>
        <taxon>Goodea</taxon>
    </lineage>
</organism>
<dbReference type="EMBL" id="JAHRIO010075291">
    <property type="protein sequence ID" value="MEQ2183302.1"/>
    <property type="molecule type" value="Genomic_DNA"/>
</dbReference>
<proteinExistence type="predicted"/>
<evidence type="ECO:0000313" key="3">
    <source>
        <dbReference type="Proteomes" id="UP001476798"/>
    </source>
</evidence>
<protein>
    <recommendedName>
        <fullName evidence="4">Secreted protein</fullName>
    </recommendedName>
</protein>
<evidence type="ECO:0000313" key="2">
    <source>
        <dbReference type="EMBL" id="MEQ2183302.1"/>
    </source>
</evidence>